<name>A0A2S7SSN8_9BACT</name>
<comment type="caution">
    <text evidence="1">The sequence shown here is derived from an EMBL/GenBank/DDBJ whole genome shotgun (WGS) entry which is preliminary data.</text>
</comment>
<gene>
    <name evidence="1" type="ORF">CJD36_014650</name>
</gene>
<dbReference type="EMBL" id="PPSL01000004">
    <property type="protein sequence ID" value="PQJ09939.1"/>
    <property type="molecule type" value="Genomic_DNA"/>
</dbReference>
<evidence type="ECO:0008006" key="3">
    <source>
        <dbReference type="Google" id="ProtNLM"/>
    </source>
</evidence>
<dbReference type="InterPro" id="IPR008969">
    <property type="entry name" value="CarboxyPept-like_regulatory"/>
</dbReference>
<dbReference type="AlphaFoldDB" id="A0A2S7SSN8"/>
<reference evidence="1 2" key="1">
    <citation type="submission" date="2018-01" db="EMBL/GenBank/DDBJ databases">
        <title>A novel member of the phylum Bacteroidetes isolated from glacier ice.</title>
        <authorList>
            <person name="Liu Q."/>
            <person name="Xin Y.-H."/>
        </authorList>
    </citation>
    <scope>NUCLEOTIDE SEQUENCE [LARGE SCALE GENOMIC DNA]</scope>
    <source>
        <strain evidence="1 2">RB1R16</strain>
    </source>
</reference>
<keyword evidence="2" id="KW-1185">Reference proteome</keyword>
<dbReference type="Proteomes" id="UP000239872">
    <property type="component" value="Unassembled WGS sequence"/>
</dbReference>
<proteinExistence type="predicted"/>
<organism evidence="1 2">
    <name type="scientific">Flavipsychrobacter stenotrophus</name>
    <dbReference type="NCBI Taxonomy" id="2077091"/>
    <lineage>
        <taxon>Bacteria</taxon>
        <taxon>Pseudomonadati</taxon>
        <taxon>Bacteroidota</taxon>
        <taxon>Chitinophagia</taxon>
        <taxon>Chitinophagales</taxon>
        <taxon>Chitinophagaceae</taxon>
        <taxon>Flavipsychrobacter</taxon>
    </lineage>
</organism>
<evidence type="ECO:0000313" key="2">
    <source>
        <dbReference type="Proteomes" id="UP000239872"/>
    </source>
</evidence>
<evidence type="ECO:0000313" key="1">
    <source>
        <dbReference type="EMBL" id="PQJ09939.1"/>
    </source>
</evidence>
<accession>A0A2S7SSN8</accession>
<sequence>MVDGIVSDNVGGQPVAGVSVTNRRTGVTVGTDKQGLYVIDATDEDVLVFRHVAYRTYYKTLFHGDNSYKRITLEPATYKLRDATVSRTKYQQDSIARHEIYGHELTRPLVPKPKFYGIACVGCFGWLADKITGNSKPAKRFRAKFASEDEMKFIDTRYTFDVVTAMTGIRDTDSMVTFINAYPMDYGFARNATSLELKAWVRANYKEYQKQFFVKKEQ</sequence>
<dbReference type="SUPFAM" id="SSF49464">
    <property type="entry name" value="Carboxypeptidase regulatory domain-like"/>
    <property type="match status" value="1"/>
</dbReference>
<protein>
    <recommendedName>
        <fullName evidence="3">Carboxypeptidase-like regulatory domain-containing protein</fullName>
    </recommendedName>
</protein>